<feature type="compositionally biased region" description="Basic and acidic residues" evidence="1">
    <location>
        <begin position="211"/>
        <end position="228"/>
    </location>
</feature>
<feature type="compositionally biased region" description="Basic and acidic residues" evidence="1">
    <location>
        <begin position="45"/>
        <end position="67"/>
    </location>
</feature>
<feature type="region of interest" description="Disordered" evidence="1">
    <location>
        <begin position="1"/>
        <end position="254"/>
    </location>
</feature>
<feature type="compositionally biased region" description="Basic and acidic residues" evidence="1">
    <location>
        <begin position="178"/>
        <end position="191"/>
    </location>
</feature>
<dbReference type="AlphaFoldDB" id="A0A6A3LJC7"/>
<proteinExistence type="predicted"/>
<evidence type="ECO:0000313" key="2">
    <source>
        <dbReference type="EMBL" id="KAE9015893.1"/>
    </source>
</evidence>
<reference evidence="2 3" key="1">
    <citation type="submission" date="2018-09" db="EMBL/GenBank/DDBJ databases">
        <title>Genomic investigation of the strawberry pathogen Phytophthora fragariae indicates pathogenicity is determined by transcriptional variation in three key races.</title>
        <authorList>
            <person name="Adams T.M."/>
            <person name="Armitage A.D."/>
            <person name="Sobczyk M.K."/>
            <person name="Bates H.J."/>
            <person name="Dunwell J.M."/>
            <person name="Nellist C.F."/>
            <person name="Harrison R.J."/>
        </authorList>
    </citation>
    <scope>NUCLEOTIDE SEQUENCE [LARGE SCALE GENOMIC DNA]</scope>
    <source>
        <strain evidence="2 3">SCRP245</strain>
    </source>
</reference>
<evidence type="ECO:0000256" key="1">
    <source>
        <dbReference type="SAM" id="MobiDB-lite"/>
    </source>
</evidence>
<feature type="compositionally biased region" description="Basic and acidic residues" evidence="1">
    <location>
        <begin position="77"/>
        <end position="86"/>
    </location>
</feature>
<feature type="compositionally biased region" description="Basic residues" evidence="1">
    <location>
        <begin position="105"/>
        <end position="124"/>
    </location>
</feature>
<name>A0A6A3LJC7_9STRA</name>
<comment type="caution">
    <text evidence="2">The sequence shown here is derived from an EMBL/GenBank/DDBJ whole genome shotgun (WGS) entry which is preliminary data.</text>
</comment>
<feature type="region of interest" description="Disordered" evidence="1">
    <location>
        <begin position="267"/>
        <end position="289"/>
    </location>
</feature>
<organism evidence="2 3">
    <name type="scientific">Phytophthora fragariae</name>
    <dbReference type="NCBI Taxonomy" id="53985"/>
    <lineage>
        <taxon>Eukaryota</taxon>
        <taxon>Sar</taxon>
        <taxon>Stramenopiles</taxon>
        <taxon>Oomycota</taxon>
        <taxon>Peronosporomycetes</taxon>
        <taxon>Peronosporales</taxon>
        <taxon>Peronosporaceae</taxon>
        <taxon>Phytophthora</taxon>
    </lineage>
</organism>
<protein>
    <submittedName>
        <fullName evidence="2">Uncharacterized protein</fullName>
    </submittedName>
</protein>
<dbReference type="EMBL" id="QXFW01000329">
    <property type="protein sequence ID" value="KAE9015893.1"/>
    <property type="molecule type" value="Genomic_DNA"/>
</dbReference>
<accession>A0A6A3LJC7</accession>
<dbReference type="Proteomes" id="UP000460718">
    <property type="component" value="Unassembled WGS sequence"/>
</dbReference>
<sequence>MATETQIIVRAAPNALGAGPAKPHAGALAPNHEEEKPPAPTSTKHSGDPEDAKDASASKKPAKDTAKAPEALASQKHAKDEAEAKNHPLPRSSRAKKVTASSKPVPKKPAVKKPAAKQPPKKKGSAKEDPKTPKLPPKSTDVLRPGPHEEVSSDSSHTDTPNPGYDNGGASPGVDIPQDPRARAPPEDHAASAKCATTFPQGCSPSPDPSLRVDNEESEPDVDHEAGEVARSPPRITDAERVLHPGSPMSPKTMVAVERARLFEASMSRRDDPPAAAPEPQIITNAGVD</sequence>
<evidence type="ECO:0000313" key="3">
    <source>
        <dbReference type="Proteomes" id="UP000460718"/>
    </source>
</evidence>
<gene>
    <name evidence="2" type="ORF">PF011_g7407</name>
</gene>